<feature type="compositionally biased region" description="Basic and acidic residues" evidence="1">
    <location>
        <begin position="56"/>
        <end position="71"/>
    </location>
</feature>
<sequence length="170" mass="18445">MFLALASAVARALHEASTVVEAEEPNEPPLDFDPLGAPPLQTHTTKPRAAKPRTRMPAERALEDGQGRAESDDTQADEELERGDRVAEHDIDAAVAAQCVCDALQHVFTMCSLGADLSGGNRSCLFIVLNMESSSHHNVQHMCFKCAHYVQILMVAADPAFFIVLNMESS</sequence>
<evidence type="ECO:0000256" key="1">
    <source>
        <dbReference type="SAM" id="MobiDB-lite"/>
    </source>
</evidence>
<accession>A0ABQ7G4I5</accession>
<protein>
    <recommendedName>
        <fullName evidence="4">Encoded protein</fullName>
    </recommendedName>
</protein>
<organism evidence="2 3">
    <name type="scientific">Dunaliella salina</name>
    <name type="common">Green alga</name>
    <name type="synonym">Protococcus salinus</name>
    <dbReference type="NCBI Taxonomy" id="3046"/>
    <lineage>
        <taxon>Eukaryota</taxon>
        <taxon>Viridiplantae</taxon>
        <taxon>Chlorophyta</taxon>
        <taxon>core chlorophytes</taxon>
        <taxon>Chlorophyceae</taxon>
        <taxon>CS clade</taxon>
        <taxon>Chlamydomonadales</taxon>
        <taxon>Dunaliellaceae</taxon>
        <taxon>Dunaliella</taxon>
    </lineage>
</organism>
<name>A0ABQ7G4I5_DUNSA</name>
<gene>
    <name evidence="2" type="ORF">DUNSADRAFT_15971</name>
</gene>
<dbReference type="Proteomes" id="UP000815325">
    <property type="component" value="Unassembled WGS sequence"/>
</dbReference>
<dbReference type="EMBL" id="MU070149">
    <property type="protein sequence ID" value="KAF5829521.1"/>
    <property type="molecule type" value="Genomic_DNA"/>
</dbReference>
<evidence type="ECO:0008006" key="4">
    <source>
        <dbReference type="Google" id="ProtNLM"/>
    </source>
</evidence>
<feature type="compositionally biased region" description="Basic residues" evidence="1">
    <location>
        <begin position="45"/>
        <end position="54"/>
    </location>
</feature>
<keyword evidence="3" id="KW-1185">Reference proteome</keyword>
<feature type="compositionally biased region" description="Acidic residues" evidence="1">
    <location>
        <begin position="72"/>
        <end position="81"/>
    </location>
</feature>
<proteinExistence type="predicted"/>
<comment type="caution">
    <text evidence="2">The sequence shown here is derived from an EMBL/GenBank/DDBJ whole genome shotgun (WGS) entry which is preliminary data.</text>
</comment>
<evidence type="ECO:0000313" key="3">
    <source>
        <dbReference type="Proteomes" id="UP000815325"/>
    </source>
</evidence>
<evidence type="ECO:0000313" key="2">
    <source>
        <dbReference type="EMBL" id="KAF5829521.1"/>
    </source>
</evidence>
<reference evidence="2" key="1">
    <citation type="submission" date="2017-08" db="EMBL/GenBank/DDBJ databases">
        <authorList>
            <person name="Polle J.E."/>
            <person name="Barry K."/>
            <person name="Cushman J."/>
            <person name="Schmutz J."/>
            <person name="Tran D."/>
            <person name="Hathwaick L.T."/>
            <person name="Yim W.C."/>
            <person name="Jenkins J."/>
            <person name="Mckie-Krisberg Z.M."/>
            <person name="Prochnik S."/>
            <person name="Lindquist E."/>
            <person name="Dockter R.B."/>
            <person name="Adam C."/>
            <person name="Molina H."/>
            <person name="Bunkerborg J."/>
            <person name="Jin E."/>
            <person name="Buchheim M."/>
            <person name="Magnuson J."/>
        </authorList>
    </citation>
    <scope>NUCLEOTIDE SEQUENCE</scope>
    <source>
        <strain evidence="2">CCAP 19/18</strain>
    </source>
</reference>
<feature type="region of interest" description="Disordered" evidence="1">
    <location>
        <begin position="18"/>
        <end position="82"/>
    </location>
</feature>